<dbReference type="SUPFAM" id="SSF53335">
    <property type="entry name" value="S-adenosyl-L-methionine-dependent methyltransferases"/>
    <property type="match status" value="1"/>
</dbReference>
<comment type="caution">
    <text evidence="2">The sequence shown here is derived from an EMBL/GenBank/DDBJ whole genome shotgun (WGS) entry which is preliminary data.</text>
</comment>
<dbReference type="EMBL" id="BMXR01000009">
    <property type="protein sequence ID" value="GGX64474.1"/>
    <property type="molecule type" value="Genomic_DNA"/>
</dbReference>
<dbReference type="AlphaFoldDB" id="A0A918KJX2"/>
<sequence>MIDCYLPDGEDLNTLQPITREALAAWGGCVTHRPEGLYLTVTDGALGLAHADTPRQKPVVVDFLAGKARHRQQHGGGRSQAIAKAVGLAQNPALTILDATAGLGRDAFVLAGLGARVWLLERHPVVRLLLQDGLARGRQGQPELFDRMTLLDGDLSDRADALPEPDVVYLDPMFPERRSKAAVKKDMALFHELVGADEDADRLLAPALSLAARRVVVKRPRVAPPLAGQAPTYSLTGKSNRFDIYALRSISD</sequence>
<keyword evidence="3" id="KW-1185">Reference proteome</keyword>
<keyword evidence="1 2" id="KW-0489">Methyltransferase</keyword>
<comment type="similarity">
    <text evidence="1">Belongs to the methyltransferase superfamily. RsmJ family.</text>
</comment>
<feature type="binding site" evidence="1">
    <location>
        <position position="171"/>
    </location>
    <ligand>
        <name>S-adenosyl-L-methionine</name>
        <dbReference type="ChEBI" id="CHEBI:59789"/>
    </ligand>
</feature>
<keyword evidence="1" id="KW-0698">rRNA processing</keyword>
<comment type="subcellular location">
    <subcellularLocation>
        <location evidence="1">Cytoplasm</location>
    </subcellularLocation>
</comment>
<dbReference type="Proteomes" id="UP000626148">
    <property type="component" value="Unassembled WGS sequence"/>
</dbReference>
<protein>
    <recommendedName>
        <fullName evidence="1">Ribosomal RNA small subunit methyltransferase J</fullName>
        <ecNumber evidence="1">2.1.1.242</ecNumber>
    </recommendedName>
    <alternativeName>
        <fullName evidence="1">16S rRNA m2G1516 methyltransferase</fullName>
    </alternativeName>
    <alternativeName>
        <fullName evidence="1">rRNA (guanine-N(2)-)-methyltransferase</fullName>
    </alternativeName>
</protein>
<dbReference type="CDD" id="cd02440">
    <property type="entry name" value="AdoMet_MTases"/>
    <property type="match status" value="1"/>
</dbReference>
<feature type="binding site" evidence="1">
    <location>
        <begin position="121"/>
        <end position="122"/>
    </location>
    <ligand>
        <name>S-adenosyl-L-methionine</name>
        <dbReference type="ChEBI" id="CHEBI:59789"/>
    </ligand>
</feature>
<feature type="binding site" evidence="1">
    <location>
        <begin position="105"/>
        <end position="106"/>
    </location>
    <ligand>
        <name>S-adenosyl-L-methionine</name>
        <dbReference type="ChEBI" id="CHEBI:59789"/>
    </ligand>
</feature>
<dbReference type="EC" id="2.1.1.242" evidence="1"/>
<accession>A0A918KJX2</accession>
<keyword evidence="1" id="KW-0963">Cytoplasm</keyword>
<dbReference type="Gene3D" id="3.40.50.150">
    <property type="entry name" value="Vaccinia Virus protein VP39"/>
    <property type="match status" value="1"/>
</dbReference>
<comment type="caution">
    <text evidence="1">Lacks conserved residue(s) required for the propagation of feature annotation.</text>
</comment>
<dbReference type="GO" id="GO:0008990">
    <property type="term" value="F:rRNA (guanine-N2-)-methyltransferase activity"/>
    <property type="evidence" value="ECO:0007669"/>
    <property type="project" value="UniProtKB-UniRule"/>
</dbReference>
<gene>
    <name evidence="1 2" type="primary">rsmJ</name>
    <name evidence="2" type="ORF">GCM10007392_35320</name>
</gene>
<evidence type="ECO:0000313" key="3">
    <source>
        <dbReference type="Proteomes" id="UP000626148"/>
    </source>
</evidence>
<dbReference type="PANTHER" id="PTHR36112">
    <property type="entry name" value="RIBOSOMAL RNA SMALL SUBUNIT METHYLTRANSFERASE J"/>
    <property type="match status" value="1"/>
</dbReference>
<name>A0A918KJX2_9GAMM</name>
<dbReference type="InterPro" id="IPR029063">
    <property type="entry name" value="SAM-dependent_MTases_sf"/>
</dbReference>
<dbReference type="RefSeq" id="WP_189611127.1">
    <property type="nucleotide sequence ID" value="NZ_BMXR01000009.1"/>
</dbReference>
<comment type="function">
    <text evidence="1">Specifically methylates the guanosine in position 1516 of 16S rRNA.</text>
</comment>
<keyword evidence="1" id="KW-0949">S-adenosyl-L-methionine</keyword>
<reference evidence="2" key="2">
    <citation type="submission" date="2020-09" db="EMBL/GenBank/DDBJ databases">
        <authorList>
            <person name="Sun Q."/>
            <person name="Kim S."/>
        </authorList>
    </citation>
    <scope>NUCLEOTIDE SEQUENCE</scope>
    <source>
        <strain evidence="2">KCTC 22169</strain>
    </source>
</reference>
<dbReference type="InterPro" id="IPR007536">
    <property type="entry name" value="16SrRNA_methylTrfase_J"/>
</dbReference>
<dbReference type="PANTHER" id="PTHR36112:SF1">
    <property type="entry name" value="RIBOSOMAL RNA SMALL SUBUNIT METHYLTRANSFERASE J"/>
    <property type="match status" value="1"/>
</dbReference>
<proteinExistence type="inferred from homology"/>
<comment type="catalytic activity">
    <reaction evidence="1">
        <text>guanosine(1516) in 16S rRNA + S-adenosyl-L-methionine = N(2)-methylguanosine(1516) in 16S rRNA + S-adenosyl-L-homocysteine + H(+)</text>
        <dbReference type="Rhea" id="RHEA:43220"/>
        <dbReference type="Rhea" id="RHEA-COMP:10412"/>
        <dbReference type="Rhea" id="RHEA-COMP:10413"/>
        <dbReference type="ChEBI" id="CHEBI:15378"/>
        <dbReference type="ChEBI" id="CHEBI:57856"/>
        <dbReference type="ChEBI" id="CHEBI:59789"/>
        <dbReference type="ChEBI" id="CHEBI:74269"/>
        <dbReference type="ChEBI" id="CHEBI:74481"/>
        <dbReference type="EC" id="2.1.1.242"/>
    </reaction>
</comment>
<organism evidence="2 3">
    <name type="scientific">Saccharospirillum salsuginis</name>
    <dbReference type="NCBI Taxonomy" id="418750"/>
    <lineage>
        <taxon>Bacteria</taxon>
        <taxon>Pseudomonadati</taxon>
        <taxon>Pseudomonadota</taxon>
        <taxon>Gammaproteobacteria</taxon>
        <taxon>Oceanospirillales</taxon>
        <taxon>Saccharospirillaceae</taxon>
        <taxon>Saccharospirillum</taxon>
    </lineage>
</organism>
<keyword evidence="1" id="KW-0808">Transferase</keyword>
<dbReference type="Pfam" id="PF04445">
    <property type="entry name" value="SAM_MT"/>
    <property type="match status" value="1"/>
</dbReference>
<evidence type="ECO:0000313" key="2">
    <source>
        <dbReference type="EMBL" id="GGX64474.1"/>
    </source>
</evidence>
<reference evidence="2" key="1">
    <citation type="journal article" date="2014" name="Int. J. Syst. Evol. Microbiol.">
        <title>Complete genome sequence of Corynebacterium casei LMG S-19264T (=DSM 44701T), isolated from a smear-ripened cheese.</title>
        <authorList>
            <consortium name="US DOE Joint Genome Institute (JGI-PGF)"/>
            <person name="Walter F."/>
            <person name="Albersmeier A."/>
            <person name="Kalinowski J."/>
            <person name="Ruckert C."/>
        </authorList>
    </citation>
    <scope>NUCLEOTIDE SEQUENCE</scope>
    <source>
        <strain evidence="2">KCTC 22169</strain>
    </source>
</reference>
<evidence type="ECO:0000256" key="1">
    <source>
        <dbReference type="HAMAP-Rule" id="MF_01523"/>
    </source>
</evidence>
<dbReference type="GO" id="GO:0005737">
    <property type="term" value="C:cytoplasm"/>
    <property type="evidence" value="ECO:0007669"/>
    <property type="project" value="UniProtKB-SubCell"/>
</dbReference>
<dbReference type="HAMAP" id="MF_01523">
    <property type="entry name" value="16SrRNA_methyltr_J"/>
    <property type="match status" value="1"/>
</dbReference>